<sequence length="235" mass="25743">MGTVRIFIARHGETEENKQGIIQGHLDTALNLEGEKQADLVAKALKDVPFDACYSSDLRRAADTAKRIIVYHDGVELQTQTALRERHMGHFQGRVFEDFKVKRLVPKEGEGTQEPESSESVTRRAVTWWNETIAGTTASHVLVVSHGAWIRRLVQGLLKQESIRAARGVTVGRCPNTGVSIIEVPRERGRGDLLQYGDVMHLETEDGDAIAVGVNGDDVELSGAGRSDGHLEAVG</sequence>
<dbReference type="EMBL" id="JAGFNK010000128">
    <property type="protein sequence ID" value="KAI9507357.1"/>
    <property type="molecule type" value="Genomic_DNA"/>
</dbReference>
<proteinExistence type="predicted"/>
<organism evidence="1 2">
    <name type="scientific">Russula earlei</name>
    <dbReference type="NCBI Taxonomy" id="71964"/>
    <lineage>
        <taxon>Eukaryota</taxon>
        <taxon>Fungi</taxon>
        <taxon>Dikarya</taxon>
        <taxon>Basidiomycota</taxon>
        <taxon>Agaricomycotina</taxon>
        <taxon>Agaricomycetes</taxon>
        <taxon>Russulales</taxon>
        <taxon>Russulaceae</taxon>
        <taxon>Russula</taxon>
    </lineage>
</organism>
<protein>
    <submittedName>
        <fullName evidence="1">Phosphoglycerate mutase-like protein</fullName>
    </submittedName>
</protein>
<gene>
    <name evidence="1" type="ORF">F5148DRAFT_120085</name>
</gene>
<dbReference type="Proteomes" id="UP001207468">
    <property type="component" value="Unassembled WGS sequence"/>
</dbReference>
<name>A0ACC0U8D4_9AGAM</name>
<keyword evidence="2" id="KW-1185">Reference proteome</keyword>
<accession>A0ACC0U8D4</accession>
<reference evidence="1" key="1">
    <citation type="submission" date="2021-03" db="EMBL/GenBank/DDBJ databases">
        <title>Evolutionary priming and transition to the ectomycorrhizal habit in an iconic lineage of mushroom-forming fungi: is preadaptation a requirement?</title>
        <authorList>
            <consortium name="DOE Joint Genome Institute"/>
            <person name="Looney B.P."/>
            <person name="Miyauchi S."/>
            <person name="Morin E."/>
            <person name="Drula E."/>
            <person name="Courty P.E."/>
            <person name="Chicoki N."/>
            <person name="Fauchery L."/>
            <person name="Kohler A."/>
            <person name="Kuo A."/>
            <person name="LaButti K."/>
            <person name="Pangilinan J."/>
            <person name="Lipzen A."/>
            <person name="Riley R."/>
            <person name="Andreopoulos W."/>
            <person name="He G."/>
            <person name="Johnson J."/>
            <person name="Barry K.W."/>
            <person name="Grigoriev I.V."/>
            <person name="Nagy L."/>
            <person name="Hibbett D."/>
            <person name="Henrissat B."/>
            <person name="Matheny P.B."/>
            <person name="Labbe J."/>
            <person name="Martin A.F."/>
        </authorList>
    </citation>
    <scope>NUCLEOTIDE SEQUENCE</scope>
    <source>
        <strain evidence="1">BPL698</strain>
    </source>
</reference>
<comment type="caution">
    <text evidence="1">The sequence shown here is derived from an EMBL/GenBank/DDBJ whole genome shotgun (WGS) entry which is preliminary data.</text>
</comment>
<evidence type="ECO:0000313" key="2">
    <source>
        <dbReference type="Proteomes" id="UP001207468"/>
    </source>
</evidence>
<evidence type="ECO:0000313" key="1">
    <source>
        <dbReference type="EMBL" id="KAI9507357.1"/>
    </source>
</evidence>